<comment type="caution">
    <text evidence="1">The sequence shown here is derived from an EMBL/GenBank/DDBJ whole genome shotgun (WGS) entry which is preliminary data.</text>
</comment>
<evidence type="ECO:0000313" key="2">
    <source>
        <dbReference type="Proteomes" id="UP000789803"/>
    </source>
</evidence>
<evidence type="ECO:0000313" key="1">
    <source>
        <dbReference type="EMBL" id="CAD7289553.1"/>
    </source>
</evidence>
<protein>
    <recommendedName>
        <fullName evidence="3">DUF4406 domain-containing protein</fullName>
    </recommendedName>
</protein>
<dbReference type="EMBL" id="CAJHOF010000018">
    <property type="protein sequence ID" value="CAD7289553.1"/>
    <property type="molecule type" value="Genomic_DNA"/>
</dbReference>
<evidence type="ECO:0008006" key="3">
    <source>
        <dbReference type="Google" id="ProtNLM"/>
    </source>
</evidence>
<sequence length="177" mass="20722">MKEIQMHFRALKVAYMFKQHEIISLIGRFNCLTHLRLALKIKRDENMSKIKIYVASPYDAMLNRGFSLDEVMQVAKKTKKNAINYFLGFDFDYFSPVLEFGDKGLSRDVAMKSCFAELLMADFLYIGDGEFVNKSEGIYEEYRFCIENNIAVVFARREIREEFKQRLDAENSAKNAF</sequence>
<name>A0ABM8Q9G3_9BACT</name>
<dbReference type="RefSeq" id="WP_229933408.1">
    <property type="nucleotide sequence ID" value="NZ_CAJHOF010000018.1"/>
</dbReference>
<proteinExistence type="predicted"/>
<organism evidence="1 2">
    <name type="scientific">Campylobacter majalis</name>
    <dbReference type="NCBI Taxonomy" id="2790656"/>
    <lineage>
        <taxon>Bacteria</taxon>
        <taxon>Pseudomonadati</taxon>
        <taxon>Campylobacterota</taxon>
        <taxon>Epsilonproteobacteria</taxon>
        <taxon>Campylobacterales</taxon>
        <taxon>Campylobacteraceae</taxon>
        <taxon>Campylobacter</taxon>
    </lineage>
</organism>
<dbReference type="Proteomes" id="UP000789803">
    <property type="component" value="Unassembled WGS sequence"/>
</dbReference>
<reference evidence="1 2" key="1">
    <citation type="submission" date="2020-11" db="EMBL/GenBank/DDBJ databases">
        <authorList>
            <person name="Peeters C."/>
        </authorList>
    </citation>
    <scope>NUCLEOTIDE SEQUENCE [LARGE SCALE GENOMIC DNA]</scope>
    <source>
        <strain evidence="1 2">LMG 7974</strain>
    </source>
</reference>
<dbReference type="Gene3D" id="3.40.50.10400">
    <property type="entry name" value="Hypothetical protein PA1492"/>
    <property type="match status" value="1"/>
</dbReference>
<accession>A0ABM8Q9G3</accession>
<gene>
    <name evidence="1" type="ORF">LMG7974_01630</name>
</gene>
<keyword evidence="2" id="KW-1185">Reference proteome</keyword>